<name>A0ABY8MJJ4_9SPIO</name>
<evidence type="ECO:0000313" key="2">
    <source>
        <dbReference type="Proteomes" id="UP001228690"/>
    </source>
</evidence>
<protein>
    <recommendedName>
        <fullName evidence="3">Outer membrane protein beta-barrel domain-containing protein</fullName>
    </recommendedName>
</protein>
<organism evidence="1 2">
    <name type="scientific">Candidatus Haliotispira prima</name>
    <dbReference type="NCBI Taxonomy" id="3034016"/>
    <lineage>
        <taxon>Bacteria</taxon>
        <taxon>Pseudomonadati</taxon>
        <taxon>Spirochaetota</taxon>
        <taxon>Spirochaetia</taxon>
        <taxon>Spirochaetales</taxon>
        <taxon>Spirochaetaceae</taxon>
        <taxon>Candidatus Haliotispira</taxon>
    </lineage>
</organism>
<dbReference type="EMBL" id="CP123443">
    <property type="protein sequence ID" value="WGK70144.1"/>
    <property type="molecule type" value="Genomic_DNA"/>
</dbReference>
<sequence length="373" mass="42321">MKYGTLFHRYYALGSFLFLVFRPSFALPAEPVQKEVRWQEAPNSSGYILEVQNSKSGNRVVYEQVRRPPFSFYVEPGEYRLRILTLNRWGQPENISDWTPFRIEAAPPPEPEPIPVVTEDTVPENIVAEEVKDTEKVPEEVSIEVLIPEPGEVSPLPPKDLSRNIYVEIYSTGLPVQVWDLPGAAGELQFNHYALTYSSIARLRAGYKNIGRSGLYFGVQSEVFASSALRLHIDSNLEIYSIPDTQMYSLDVGYKFKLSPGFYITANLSPLSLFRQASLISYQGTPYVIFFGPMSHIQDSGLLDAITSDLTENREGTFQLYLSTWYALFGAAVKLEYNTGKHLVLNLSAFFWADYARFSFMDWALEATAGFRF</sequence>
<dbReference type="Proteomes" id="UP001228690">
    <property type="component" value="Chromosome"/>
</dbReference>
<dbReference type="RefSeq" id="WP_326928351.1">
    <property type="nucleotide sequence ID" value="NZ_CP123443.1"/>
</dbReference>
<evidence type="ECO:0000313" key="1">
    <source>
        <dbReference type="EMBL" id="WGK70144.1"/>
    </source>
</evidence>
<keyword evidence="2" id="KW-1185">Reference proteome</keyword>
<accession>A0ABY8MJJ4</accession>
<reference evidence="1 2" key="1">
    <citation type="submission" date="2023-04" db="EMBL/GenBank/DDBJ databases">
        <title>Spirochaete genome identified in red abalone sample constitutes a novel genus.</title>
        <authorList>
            <person name="Sharma S.P."/>
            <person name="Purcell C.M."/>
            <person name="Hyde J.R."/>
            <person name="Severin A.J."/>
        </authorList>
    </citation>
    <scope>NUCLEOTIDE SEQUENCE [LARGE SCALE GENOMIC DNA]</scope>
    <source>
        <strain evidence="1 2">SP-2023</strain>
    </source>
</reference>
<proteinExistence type="predicted"/>
<gene>
    <name evidence="1" type="ORF">P0082_04590</name>
</gene>
<evidence type="ECO:0008006" key="3">
    <source>
        <dbReference type="Google" id="ProtNLM"/>
    </source>
</evidence>